<keyword evidence="2" id="KW-1185">Reference proteome</keyword>
<evidence type="ECO:0000313" key="2">
    <source>
        <dbReference type="Proteomes" id="UP000051530"/>
    </source>
</evidence>
<organism evidence="1 2">
    <name type="scientific">Pseudoloma neurophilia</name>
    <dbReference type="NCBI Taxonomy" id="146866"/>
    <lineage>
        <taxon>Eukaryota</taxon>
        <taxon>Fungi</taxon>
        <taxon>Fungi incertae sedis</taxon>
        <taxon>Microsporidia</taxon>
        <taxon>Pseudoloma</taxon>
    </lineage>
</organism>
<comment type="caution">
    <text evidence="1">The sequence shown here is derived from an EMBL/GenBank/DDBJ whole genome shotgun (WGS) entry which is preliminary data.</text>
</comment>
<dbReference type="AlphaFoldDB" id="A0A0R0LXJ4"/>
<evidence type="ECO:0000313" key="1">
    <source>
        <dbReference type="EMBL" id="KRH94041.1"/>
    </source>
</evidence>
<accession>A0A0R0LXJ4</accession>
<protein>
    <submittedName>
        <fullName evidence="1">Uncharacterized protein</fullName>
    </submittedName>
</protein>
<sequence length="56" mass="6393">MPQMTGNDYSVTKAKDHRGKNLCRNNNKVPFLKFVFVCRALGMQILHKQTLSTLVV</sequence>
<proteinExistence type="predicted"/>
<dbReference type="VEuPathDB" id="MicrosporidiaDB:M153_4120003948"/>
<dbReference type="EMBL" id="LGUB01000149">
    <property type="protein sequence ID" value="KRH94041.1"/>
    <property type="molecule type" value="Genomic_DNA"/>
</dbReference>
<dbReference type="Proteomes" id="UP000051530">
    <property type="component" value="Unassembled WGS sequence"/>
</dbReference>
<reference evidence="1 2" key="1">
    <citation type="submission" date="2015-07" db="EMBL/GenBank/DDBJ databases">
        <title>The genome of Pseudoloma neurophilia, a relevant intracellular parasite of the zebrafish.</title>
        <authorList>
            <person name="Ndikumana S."/>
            <person name="Pelin A."/>
            <person name="Sanders J."/>
            <person name="Corradi N."/>
        </authorList>
    </citation>
    <scope>NUCLEOTIDE SEQUENCE [LARGE SCALE GENOMIC DNA]</scope>
    <source>
        <strain evidence="1 2">MK1</strain>
    </source>
</reference>
<name>A0A0R0LXJ4_9MICR</name>
<gene>
    <name evidence="1" type="ORF">M153_4120003948</name>
</gene>